<evidence type="ECO:0000256" key="5">
    <source>
        <dbReference type="ARBA" id="ARBA00022908"/>
    </source>
</evidence>
<evidence type="ECO:0000313" key="13">
    <source>
        <dbReference type="EMBL" id="MCE0742656.1"/>
    </source>
</evidence>
<dbReference type="InterPro" id="IPR011010">
    <property type="entry name" value="DNA_brk_join_enz"/>
</dbReference>
<dbReference type="PANTHER" id="PTHR30349:SF90">
    <property type="entry name" value="TYROSINE RECOMBINASE XERD"/>
    <property type="match status" value="1"/>
</dbReference>
<comment type="similarity">
    <text evidence="9">Belongs to the 'phage' integrase family. XerC subfamily.</text>
</comment>
<evidence type="ECO:0000256" key="2">
    <source>
        <dbReference type="ARBA" id="ARBA00022490"/>
    </source>
</evidence>
<dbReference type="EMBL" id="JAJSOJ010000006">
    <property type="protein sequence ID" value="MCE0742656.1"/>
    <property type="molecule type" value="Genomic_DNA"/>
</dbReference>
<evidence type="ECO:0000259" key="11">
    <source>
        <dbReference type="PROSITE" id="PS51898"/>
    </source>
</evidence>
<evidence type="ECO:0000256" key="8">
    <source>
        <dbReference type="ARBA" id="ARBA00023306"/>
    </source>
</evidence>
<dbReference type="NCBIfam" id="NF001399">
    <property type="entry name" value="PRK00283.1"/>
    <property type="match status" value="1"/>
</dbReference>
<sequence length="338" mass="37326">MTEDSVDSFLEMLAAERAAAPATLAAYTRDLEHCSEALGAEGETLATASVDALRRWVAEMASDKLARRTIARRISCIRQFYLFLLREGRRQDNPASQLDAPSPQQTLPKFLTETEVSALIDASTCSPDSSPAQRRRLLLGRAALELLYSTGLRISELLTLRRDMFREDVRMLMIRGKGGRERLVPLSDPARDAVMSLLLEDEAKKSLWLFPGRTPLRPITRQGFDKILADLGSRAGIDPARLSPHVLRHSFATHMLAHGADLRVLQMLLGHADIATTQIYTHVQADRLRAVVESHHPLGKAAAEAETAEGQGLTQKDAGEKKPQERAGVGNQHAWNCL</sequence>
<name>A0ABS8VW17_9PROT</name>
<evidence type="ECO:0000313" key="14">
    <source>
        <dbReference type="Proteomes" id="UP001521074"/>
    </source>
</evidence>
<evidence type="ECO:0000256" key="6">
    <source>
        <dbReference type="ARBA" id="ARBA00023125"/>
    </source>
</evidence>
<dbReference type="Pfam" id="PF00589">
    <property type="entry name" value="Phage_integrase"/>
    <property type="match status" value="1"/>
</dbReference>
<gene>
    <name evidence="9" type="primary">xerC</name>
    <name evidence="13" type="ORF">LWC05_01925</name>
</gene>
<proteinExistence type="inferred from homology"/>
<keyword evidence="3 9" id="KW-0132">Cell division</keyword>
<comment type="caution">
    <text evidence="13">The sequence shown here is derived from an EMBL/GenBank/DDBJ whole genome shotgun (WGS) entry which is preliminary data.</text>
</comment>
<dbReference type="InterPro" id="IPR010998">
    <property type="entry name" value="Integrase_recombinase_N"/>
</dbReference>
<evidence type="ECO:0000256" key="3">
    <source>
        <dbReference type="ARBA" id="ARBA00022618"/>
    </source>
</evidence>
<feature type="region of interest" description="Disordered" evidence="10">
    <location>
        <begin position="299"/>
        <end position="338"/>
    </location>
</feature>
<keyword evidence="8 9" id="KW-0131">Cell cycle</keyword>
<keyword evidence="7 9" id="KW-0233">DNA recombination</keyword>
<organism evidence="13 14">
    <name type="scientific">Acetobacter sicerae</name>
    <dbReference type="NCBI Taxonomy" id="85325"/>
    <lineage>
        <taxon>Bacteria</taxon>
        <taxon>Pseudomonadati</taxon>
        <taxon>Pseudomonadota</taxon>
        <taxon>Alphaproteobacteria</taxon>
        <taxon>Acetobacterales</taxon>
        <taxon>Acetobacteraceae</taxon>
        <taxon>Acetobacter</taxon>
    </lineage>
</organism>
<feature type="active site" evidence="9">
    <location>
        <position position="177"/>
    </location>
</feature>
<feature type="domain" description="Core-binding (CB)" evidence="12">
    <location>
        <begin position="1"/>
        <end position="85"/>
    </location>
</feature>
<dbReference type="Gene3D" id="1.10.443.10">
    <property type="entry name" value="Intergrase catalytic core"/>
    <property type="match status" value="1"/>
</dbReference>
<dbReference type="InterPro" id="IPR050090">
    <property type="entry name" value="Tyrosine_recombinase_XerCD"/>
</dbReference>
<dbReference type="Proteomes" id="UP001521074">
    <property type="component" value="Unassembled WGS sequence"/>
</dbReference>
<keyword evidence="14" id="KW-1185">Reference proteome</keyword>
<dbReference type="PANTHER" id="PTHR30349">
    <property type="entry name" value="PHAGE INTEGRASE-RELATED"/>
    <property type="match status" value="1"/>
</dbReference>
<dbReference type="PROSITE" id="PS51898">
    <property type="entry name" value="TYR_RECOMBINASE"/>
    <property type="match status" value="1"/>
</dbReference>
<dbReference type="PROSITE" id="PS51900">
    <property type="entry name" value="CB"/>
    <property type="match status" value="1"/>
</dbReference>
<protein>
    <recommendedName>
        <fullName evidence="9">Tyrosine recombinase XerC</fullName>
    </recommendedName>
</protein>
<evidence type="ECO:0000256" key="1">
    <source>
        <dbReference type="ARBA" id="ARBA00004496"/>
    </source>
</evidence>
<dbReference type="Gene3D" id="1.10.150.130">
    <property type="match status" value="1"/>
</dbReference>
<dbReference type="SUPFAM" id="SSF56349">
    <property type="entry name" value="DNA breaking-rejoining enzymes"/>
    <property type="match status" value="1"/>
</dbReference>
<keyword evidence="2 9" id="KW-0963">Cytoplasm</keyword>
<keyword evidence="6 9" id="KW-0238">DNA-binding</keyword>
<dbReference type="InterPro" id="IPR013762">
    <property type="entry name" value="Integrase-like_cat_sf"/>
</dbReference>
<accession>A0ABS8VW17</accession>
<dbReference type="InterPro" id="IPR023009">
    <property type="entry name" value="Tyrosine_recombinase_XerC/XerD"/>
</dbReference>
<evidence type="ECO:0000259" key="12">
    <source>
        <dbReference type="PROSITE" id="PS51900"/>
    </source>
</evidence>
<comment type="subcellular location">
    <subcellularLocation>
        <location evidence="1 9">Cytoplasm</location>
    </subcellularLocation>
</comment>
<evidence type="ECO:0000256" key="10">
    <source>
        <dbReference type="SAM" id="MobiDB-lite"/>
    </source>
</evidence>
<dbReference type="InterPro" id="IPR044068">
    <property type="entry name" value="CB"/>
</dbReference>
<comment type="subunit">
    <text evidence="9">Forms a cyclic heterotetrameric complex composed of two molecules of XerC and two molecules of XerD.</text>
</comment>
<dbReference type="InterPro" id="IPR004107">
    <property type="entry name" value="Integrase_SAM-like_N"/>
</dbReference>
<feature type="domain" description="Tyr recombinase" evidence="11">
    <location>
        <begin position="106"/>
        <end position="293"/>
    </location>
</feature>
<keyword evidence="5 9" id="KW-0229">DNA integration</keyword>
<keyword evidence="4 9" id="KW-0159">Chromosome partition</keyword>
<dbReference type="RefSeq" id="WP_232876214.1">
    <property type="nucleotide sequence ID" value="NZ_JAJSOJ010000006.1"/>
</dbReference>
<evidence type="ECO:0000256" key="4">
    <source>
        <dbReference type="ARBA" id="ARBA00022829"/>
    </source>
</evidence>
<evidence type="ECO:0000256" key="7">
    <source>
        <dbReference type="ARBA" id="ARBA00023172"/>
    </source>
</evidence>
<dbReference type="InterPro" id="IPR002104">
    <property type="entry name" value="Integrase_catalytic"/>
</dbReference>
<feature type="active site" evidence="9">
    <location>
        <position position="248"/>
    </location>
</feature>
<comment type="function">
    <text evidence="9">Site-specific tyrosine recombinase, which acts by catalyzing the cutting and rejoining of the recombining DNA molecules. The XerC-XerD complex is essential to convert dimers of the bacterial chromosome into monomers to permit their segregation at cell division. It also contributes to the segregational stability of plasmids.</text>
</comment>
<reference evidence="13 14" key="1">
    <citation type="submission" date="2021-12" db="EMBL/GenBank/DDBJ databases">
        <title>Genome sequence of Acetobacter sicerae DmPark20a_162.</title>
        <authorList>
            <person name="Chaston J.M."/>
        </authorList>
    </citation>
    <scope>NUCLEOTIDE SEQUENCE [LARGE SCALE GENOMIC DNA]</scope>
    <source>
        <strain evidence="13 14">DmPark20a_162</strain>
    </source>
</reference>
<feature type="active site" description="O-(3'-phospho-DNA)-tyrosine intermediate" evidence="9">
    <location>
        <position position="280"/>
    </location>
</feature>
<dbReference type="HAMAP" id="MF_01808">
    <property type="entry name" value="Recomb_XerC_XerD"/>
    <property type="match status" value="1"/>
</dbReference>
<feature type="active site" evidence="9">
    <location>
        <position position="271"/>
    </location>
</feature>
<dbReference type="Pfam" id="PF02899">
    <property type="entry name" value="Phage_int_SAM_1"/>
    <property type="match status" value="1"/>
</dbReference>
<feature type="active site" evidence="9">
    <location>
        <position position="153"/>
    </location>
</feature>
<evidence type="ECO:0000256" key="9">
    <source>
        <dbReference type="HAMAP-Rule" id="MF_01808"/>
    </source>
</evidence>
<feature type="active site" evidence="9">
    <location>
        <position position="245"/>
    </location>
</feature>